<gene>
    <name evidence="2" type="ORF">BINO364_LOCUS15410</name>
</gene>
<keyword evidence="3" id="KW-1185">Reference proteome</keyword>
<feature type="non-terminal residue" evidence="2">
    <location>
        <position position="302"/>
    </location>
</feature>
<accession>A0A8J9V2E5</accession>
<evidence type="ECO:0000313" key="3">
    <source>
        <dbReference type="Proteomes" id="UP000838878"/>
    </source>
</evidence>
<organism evidence="2 3">
    <name type="scientific">Brenthis ino</name>
    <name type="common">lesser marbled fritillary</name>
    <dbReference type="NCBI Taxonomy" id="405034"/>
    <lineage>
        <taxon>Eukaryota</taxon>
        <taxon>Metazoa</taxon>
        <taxon>Ecdysozoa</taxon>
        <taxon>Arthropoda</taxon>
        <taxon>Hexapoda</taxon>
        <taxon>Insecta</taxon>
        <taxon>Pterygota</taxon>
        <taxon>Neoptera</taxon>
        <taxon>Endopterygota</taxon>
        <taxon>Lepidoptera</taxon>
        <taxon>Glossata</taxon>
        <taxon>Ditrysia</taxon>
        <taxon>Papilionoidea</taxon>
        <taxon>Nymphalidae</taxon>
        <taxon>Heliconiinae</taxon>
        <taxon>Argynnini</taxon>
        <taxon>Brenthis</taxon>
    </lineage>
</organism>
<evidence type="ECO:0000256" key="1">
    <source>
        <dbReference type="SAM" id="MobiDB-lite"/>
    </source>
</evidence>
<dbReference type="AlphaFoldDB" id="A0A8J9V2E5"/>
<evidence type="ECO:0000313" key="2">
    <source>
        <dbReference type="EMBL" id="CAH0730428.1"/>
    </source>
</evidence>
<feature type="region of interest" description="Disordered" evidence="1">
    <location>
        <begin position="1"/>
        <end position="20"/>
    </location>
</feature>
<reference evidence="2" key="1">
    <citation type="submission" date="2021-12" db="EMBL/GenBank/DDBJ databases">
        <authorList>
            <person name="Martin H S."/>
        </authorList>
    </citation>
    <scope>NUCLEOTIDE SEQUENCE</scope>
</reference>
<proteinExistence type="predicted"/>
<protein>
    <submittedName>
        <fullName evidence="2">Uncharacterized protein</fullName>
    </submittedName>
</protein>
<name>A0A8J9V2E5_9NEOP</name>
<sequence length="302" mass="33747">MYRQARRVAGRRRRTPRRNRRARGNYLSKRIFNIRNSAVFRPRKPGYSNLALSFARRLIAYPSSGAKPLPDKPAPDSSWWLDKLQWFGSLALQLVGVFLAAEKSALSLNFAITGAGTCFPITTRTLLTTTPIATRHGDDVMVPFEQAKILWIKATVTPIVDASIVVSWSPTLQEHSVKWHSLGDQGEEVPKCVAFVLAFSDMALAKADRGGLDSKEYNPGKSGFEMYLDGQVAVRQPGVSYFKPDLEYSDPTMIKVLSHGDYKYARLEDVEWNNGFGSIDKKNLVHALSAREVLSLENLAID</sequence>
<dbReference type="EMBL" id="OV170228">
    <property type="protein sequence ID" value="CAH0730428.1"/>
    <property type="molecule type" value="Genomic_DNA"/>
</dbReference>
<dbReference type="Proteomes" id="UP000838878">
    <property type="component" value="Chromosome 8"/>
</dbReference>